<accession>V9ELU5</accession>
<dbReference type="AlphaFoldDB" id="V9ELU5"/>
<reference evidence="2 3" key="1">
    <citation type="submission" date="2013-11" db="EMBL/GenBank/DDBJ databases">
        <title>The Genome Sequence of Phytophthora parasitica P1569.</title>
        <authorList>
            <consortium name="The Broad Institute Genomics Platform"/>
            <person name="Russ C."/>
            <person name="Tyler B."/>
            <person name="Panabieres F."/>
            <person name="Shan W."/>
            <person name="Tripathy S."/>
            <person name="Grunwald N."/>
            <person name="Machado M."/>
            <person name="Johnson C.S."/>
            <person name="Arredondo F."/>
            <person name="Hong C."/>
            <person name="Coffey M."/>
            <person name="Young S.K."/>
            <person name="Zeng Q."/>
            <person name="Gargeya S."/>
            <person name="Fitzgerald M."/>
            <person name="Abouelleil A."/>
            <person name="Alvarado L."/>
            <person name="Chapman S.B."/>
            <person name="Gainer-Dewar J."/>
            <person name="Goldberg J."/>
            <person name="Griggs A."/>
            <person name="Gujja S."/>
            <person name="Hansen M."/>
            <person name="Howarth C."/>
            <person name="Imamovic A."/>
            <person name="Ireland A."/>
            <person name="Larimer J."/>
            <person name="McCowan C."/>
            <person name="Murphy C."/>
            <person name="Pearson M."/>
            <person name="Poon T.W."/>
            <person name="Priest M."/>
            <person name="Roberts A."/>
            <person name="Saif S."/>
            <person name="Shea T."/>
            <person name="Sykes S."/>
            <person name="Wortman J."/>
            <person name="Nusbaum C."/>
            <person name="Birren B."/>
        </authorList>
    </citation>
    <scope>NUCLEOTIDE SEQUENCE [LARGE SCALE GENOMIC DNA]</scope>
    <source>
        <strain evidence="2 3">P1569</strain>
    </source>
</reference>
<evidence type="ECO:0000256" key="1">
    <source>
        <dbReference type="SAM" id="MobiDB-lite"/>
    </source>
</evidence>
<proteinExistence type="predicted"/>
<dbReference type="HOGENOM" id="CLU_2269135_0_0_1"/>
<feature type="region of interest" description="Disordered" evidence="1">
    <location>
        <begin position="1"/>
        <end position="22"/>
    </location>
</feature>
<sequence length="103" mass="11684">MARKLVVQGTRPNDCTGTERRTQGRPCLHDMVKIIESRGVLKLLPEQFDRHCTCAWLPTEWLSLFQGLNDNEHVNSHGLTKLDTALVVHDAIHQGLNCQDKLN</sequence>
<dbReference type="Proteomes" id="UP000018721">
    <property type="component" value="Unassembled WGS sequence"/>
</dbReference>
<evidence type="ECO:0000313" key="3">
    <source>
        <dbReference type="Proteomes" id="UP000018721"/>
    </source>
</evidence>
<protein>
    <submittedName>
        <fullName evidence="2">Uncharacterized protein</fullName>
    </submittedName>
</protein>
<gene>
    <name evidence="2" type="ORF">F443_14323</name>
</gene>
<name>V9ELU5_PHYNI</name>
<dbReference type="EMBL" id="ANIZ01002479">
    <property type="protein sequence ID" value="ETI40235.1"/>
    <property type="molecule type" value="Genomic_DNA"/>
</dbReference>
<keyword evidence="3" id="KW-1185">Reference proteome</keyword>
<organism evidence="2 3">
    <name type="scientific">Phytophthora nicotianae P1569</name>
    <dbReference type="NCBI Taxonomy" id="1317065"/>
    <lineage>
        <taxon>Eukaryota</taxon>
        <taxon>Sar</taxon>
        <taxon>Stramenopiles</taxon>
        <taxon>Oomycota</taxon>
        <taxon>Peronosporomycetes</taxon>
        <taxon>Peronosporales</taxon>
        <taxon>Peronosporaceae</taxon>
        <taxon>Phytophthora</taxon>
    </lineage>
</organism>
<evidence type="ECO:0000313" key="2">
    <source>
        <dbReference type="EMBL" id="ETI40235.1"/>
    </source>
</evidence>
<comment type="caution">
    <text evidence="2">The sequence shown here is derived from an EMBL/GenBank/DDBJ whole genome shotgun (WGS) entry which is preliminary data.</text>
</comment>